<reference evidence="1 2" key="1">
    <citation type="submission" date="2006-10" db="EMBL/GenBank/DDBJ databases">
        <authorList>
            <person name="Fleischmann R.D."/>
            <person name="Dodson R.J."/>
            <person name="Haft D.H."/>
            <person name="Merkel J.S."/>
            <person name="Nelson W.C."/>
            <person name="Fraser C.M."/>
        </authorList>
    </citation>
    <scope>NUCLEOTIDE SEQUENCE [LARGE SCALE GENOMIC DNA]</scope>
    <source>
        <strain evidence="1 2">104</strain>
    </source>
</reference>
<accession>A0A0H3A3T9</accession>
<gene>
    <name evidence="1" type="ordered locus">MAV_4905</name>
</gene>
<proteinExistence type="predicted"/>
<sequence>MTGASSAGYSYKHESTTLKFQLAVRRQRTINHSRSCEL</sequence>
<protein>
    <submittedName>
        <fullName evidence="1">Uncharacterized protein</fullName>
    </submittedName>
</protein>
<name>A0A0H3A3T9_MYCA1</name>
<dbReference type="EMBL" id="CP000479">
    <property type="protein sequence ID" value="ABK69400.1"/>
    <property type="molecule type" value="Genomic_DNA"/>
</dbReference>
<dbReference type="KEGG" id="mav:MAV_4905"/>
<evidence type="ECO:0000313" key="2">
    <source>
        <dbReference type="Proteomes" id="UP000001574"/>
    </source>
</evidence>
<evidence type="ECO:0000313" key="1">
    <source>
        <dbReference type="EMBL" id="ABK69400.1"/>
    </source>
</evidence>
<dbReference type="HOGENOM" id="CLU_3330341_0_0_11"/>
<organism evidence="1 2">
    <name type="scientific">Mycobacterium avium (strain 104)</name>
    <dbReference type="NCBI Taxonomy" id="243243"/>
    <lineage>
        <taxon>Bacteria</taxon>
        <taxon>Bacillati</taxon>
        <taxon>Actinomycetota</taxon>
        <taxon>Actinomycetes</taxon>
        <taxon>Mycobacteriales</taxon>
        <taxon>Mycobacteriaceae</taxon>
        <taxon>Mycobacterium</taxon>
        <taxon>Mycobacterium avium complex (MAC)</taxon>
    </lineage>
</organism>
<dbReference type="AlphaFoldDB" id="A0A0H3A3T9"/>
<dbReference type="Proteomes" id="UP000001574">
    <property type="component" value="Chromosome"/>
</dbReference>